<gene>
    <name evidence="2" type="ORF">IAA69_01035</name>
</gene>
<reference evidence="2" key="1">
    <citation type="submission" date="2020-10" db="EMBL/GenBank/DDBJ databases">
        <authorList>
            <person name="Gilroy R."/>
        </authorList>
    </citation>
    <scope>NUCLEOTIDE SEQUENCE</scope>
    <source>
        <strain evidence="2">ChiGjej1B1-2707</strain>
    </source>
</reference>
<dbReference type="Proteomes" id="UP000824261">
    <property type="component" value="Unassembled WGS sequence"/>
</dbReference>
<proteinExistence type="predicted"/>
<organism evidence="2 3">
    <name type="scientific">Candidatus Aveggerthella stercoripullorum</name>
    <dbReference type="NCBI Taxonomy" id="2840688"/>
    <lineage>
        <taxon>Bacteria</taxon>
        <taxon>Bacillati</taxon>
        <taxon>Actinomycetota</taxon>
        <taxon>Coriobacteriia</taxon>
        <taxon>Eggerthellales</taxon>
        <taxon>Eggerthellaceae</taxon>
        <taxon>Eggerthellaceae incertae sedis</taxon>
        <taxon>Candidatus Aveggerthella</taxon>
    </lineage>
</organism>
<feature type="compositionally biased region" description="Basic and acidic residues" evidence="1">
    <location>
        <begin position="55"/>
        <end position="73"/>
    </location>
</feature>
<accession>A0A9D0ZZ86</accession>
<protein>
    <submittedName>
        <fullName evidence="2">Uncharacterized protein</fullName>
    </submittedName>
</protein>
<dbReference type="AlphaFoldDB" id="A0A9D0ZZ86"/>
<reference evidence="2" key="2">
    <citation type="journal article" date="2021" name="PeerJ">
        <title>Extensive microbial diversity within the chicken gut microbiome revealed by metagenomics and culture.</title>
        <authorList>
            <person name="Gilroy R."/>
            <person name="Ravi A."/>
            <person name="Getino M."/>
            <person name="Pursley I."/>
            <person name="Horton D.L."/>
            <person name="Alikhan N.F."/>
            <person name="Baker D."/>
            <person name="Gharbi K."/>
            <person name="Hall N."/>
            <person name="Watson M."/>
            <person name="Adriaenssens E.M."/>
            <person name="Foster-Nyarko E."/>
            <person name="Jarju S."/>
            <person name="Secka A."/>
            <person name="Antonio M."/>
            <person name="Oren A."/>
            <person name="Chaudhuri R.R."/>
            <person name="La Ragione R."/>
            <person name="Hildebrand F."/>
            <person name="Pallen M.J."/>
        </authorList>
    </citation>
    <scope>NUCLEOTIDE SEQUENCE</scope>
    <source>
        <strain evidence="2">ChiGjej1B1-2707</strain>
    </source>
</reference>
<sequence>MENTEKNETAAEEFESAEAEGVVITDPETRAVEDVEEEDPILQLLFDRIDSDSSLTPEEKTELKAGLRERVESDQSEDDHIDYYEDGAWEEIKKAVLEGLGRRGVFSSMTDARPSLKYTIRYQGSVTHIQVVYEPQANAIQIRASFPFYVCDETMVLAKSYACQKTRSWRFTKLELDESDGEVLVTHVCYWPHRDHAPEYIEHLIDLVENTALGCCDELRRYSLANLDRVEEDEVRNTVKDLENFYSLLRDESSSRPTGSVSND</sequence>
<feature type="region of interest" description="Disordered" evidence="1">
    <location>
        <begin position="55"/>
        <end position="78"/>
    </location>
</feature>
<name>A0A9D0ZZ86_9ACTN</name>
<evidence type="ECO:0000313" key="2">
    <source>
        <dbReference type="EMBL" id="HIR00854.1"/>
    </source>
</evidence>
<comment type="caution">
    <text evidence="2">The sequence shown here is derived from an EMBL/GenBank/DDBJ whole genome shotgun (WGS) entry which is preliminary data.</text>
</comment>
<evidence type="ECO:0000256" key="1">
    <source>
        <dbReference type="SAM" id="MobiDB-lite"/>
    </source>
</evidence>
<feature type="region of interest" description="Disordered" evidence="1">
    <location>
        <begin position="1"/>
        <end position="36"/>
    </location>
</feature>
<evidence type="ECO:0000313" key="3">
    <source>
        <dbReference type="Proteomes" id="UP000824261"/>
    </source>
</evidence>
<dbReference type="EMBL" id="DVGB01000009">
    <property type="protein sequence ID" value="HIR00854.1"/>
    <property type="molecule type" value="Genomic_DNA"/>
</dbReference>